<dbReference type="Proteomes" id="UP000215441">
    <property type="component" value="Unassembled WGS sequence"/>
</dbReference>
<feature type="chain" id="PRO_5012759909" description="DUF4139 domain-containing protein" evidence="1">
    <location>
        <begin position="40"/>
        <end position="565"/>
    </location>
</feature>
<evidence type="ECO:0000313" key="5">
    <source>
        <dbReference type="Proteomes" id="UP000215441"/>
    </source>
</evidence>
<dbReference type="Pfam" id="PF13600">
    <property type="entry name" value="DUF4140"/>
    <property type="match status" value="1"/>
</dbReference>
<dbReference type="PANTHER" id="PTHR31005:SF8">
    <property type="entry name" value="DUF4139 DOMAIN-CONTAINING PROTEIN"/>
    <property type="match status" value="1"/>
</dbReference>
<feature type="signal peptide" evidence="1">
    <location>
        <begin position="1"/>
        <end position="39"/>
    </location>
</feature>
<feature type="domain" description="DUF4140" evidence="3">
    <location>
        <begin position="48"/>
        <end position="137"/>
    </location>
</feature>
<dbReference type="NCBIfam" id="TIGR02231">
    <property type="entry name" value="mucoidy inhibitor MuiA family protein"/>
    <property type="match status" value="1"/>
</dbReference>
<name>A0A235EKI6_9BURK</name>
<organism evidence="4 5">
    <name type="scientific">Acidovorax kalamii</name>
    <dbReference type="NCBI Taxonomy" id="2004485"/>
    <lineage>
        <taxon>Bacteria</taxon>
        <taxon>Pseudomonadati</taxon>
        <taxon>Pseudomonadota</taxon>
        <taxon>Betaproteobacteria</taxon>
        <taxon>Burkholderiales</taxon>
        <taxon>Comamonadaceae</taxon>
        <taxon>Acidovorax</taxon>
    </lineage>
</organism>
<keyword evidence="5" id="KW-1185">Reference proteome</keyword>
<evidence type="ECO:0008006" key="6">
    <source>
        <dbReference type="Google" id="ProtNLM"/>
    </source>
</evidence>
<dbReference type="AlphaFoldDB" id="A0A235EKI6"/>
<feature type="domain" description="DUF4139" evidence="2">
    <location>
        <begin position="236"/>
        <end position="557"/>
    </location>
</feature>
<sequence>MRPVSPPFLPLLRTPLALLQALGMASLAGLAALPAAVHAQDSSRIARVTVYPGSATVERVAKVAAGARSLTLACLPASLDVQSLQINADPAVRVGEFNVLTEDRDVAAGCASPLDGRIRELEDQIAGVKAEASALQLVDGYLRSVAQAGAGPEAAAPANTAPRAATPTPAQITATAEVLRKSGQDSFARAHQLQRKQEALELALKPLVAERDRVASQRARVVSVTINLAAEREAELRLSYQVRGPGWQPSYRATLDATKATVLIERQALVAQNSGEDWGGVQLTLSTGQPGRATQGQLPRPWWLNVAPPPQGAGAQAAAVAMAPAPAPAMAPLSRSRNAAEEAMPTFDVSALDKGFATEFAVPQRITVPSSGQRVTLALGSHTAPATLLTRTAPAVEDVAYLVAQIAQPPGVWPAGAAGLYRDGAFVGNGRIDFGAPSAGAPAGSTSLSFGRDELVTVRAEPEQDVTGSSGFVGSRVERKTRRAYSVENRHKTGITLQVLHAAPVSRNEKIEVESRYQPQPTDLAWNRSAGTIAWQQPVAAGATAQFSAEHTVRYPKDIELLERR</sequence>
<evidence type="ECO:0000259" key="3">
    <source>
        <dbReference type="Pfam" id="PF13600"/>
    </source>
</evidence>
<dbReference type="RefSeq" id="WP_094290402.1">
    <property type="nucleotide sequence ID" value="NZ_NOIG01000009.1"/>
</dbReference>
<protein>
    <recommendedName>
        <fullName evidence="6">DUF4139 domain-containing protein</fullName>
    </recommendedName>
</protein>
<proteinExistence type="predicted"/>
<dbReference type="InterPro" id="IPR037291">
    <property type="entry name" value="DUF4139"/>
</dbReference>
<dbReference type="EMBL" id="NOIG01000009">
    <property type="protein sequence ID" value="OYD49531.1"/>
    <property type="molecule type" value="Genomic_DNA"/>
</dbReference>
<dbReference type="Pfam" id="PF13598">
    <property type="entry name" value="DUF4139"/>
    <property type="match status" value="1"/>
</dbReference>
<accession>A0A235EKI6</accession>
<comment type="caution">
    <text evidence="4">The sequence shown here is derived from an EMBL/GenBank/DDBJ whole genome shotgun (WGS) entry which is preliminary data.</text>
</comment>
<evidence type="ECO:0000256" key="1">
    <source>
        <dbReference type="SAM" id="SignalP"/>
    </source>
</evidence>
<evidence type="ECO:0000259" key="2">
    <source>
        <dbReference type="Pfam" id="PF13598"/>
    </source>
</evidence>
<dbReference type="InterPro" id="IPR011935">
    <property type="entry name" value="CHP02231"/>
</dbReference>
<evidence type="ECO:0000313" key="4">
    <source>
        <dbReference type="EMBL" id="OYD49531.1"/>
    </source>
</evidence>
<dbReference type="InterPro" id="IPR025554">
    <property type="entry name" value="DUF4140"/>
</dbReference>
<dbReference type="OrthoDB" id="9777444at2"/>
<keyword evidence="1" id="KW-0732">Signal</keyword>
<dbReference type="PANTHER" id="PTHR31005">
    <property type="entry name" value="DUF4139 DOMAIN-CONTAINING PROTEIN"/>
    <property type="match status" value="1"/>
</dbReference>
<gene>
    <name evidence="4" type="ORF">CBY09_15115</name>
</gene>
<reference evidence="4 5" key="1">
    <citation type="submission" date="2017-07" db="EMBL/GenBank/DDBJ databases">
        <title>Acidovorax KNDSW TSA 6 genome sequence and assembly.</title>
        <authorList>
            <person name="Mayilraj S."/>
        </authorList>
    </citation>
    <scope>NUCLEOTIDE SEQUENCE [LARGE SCALE GENOMIC DNA]</scope>
    <source>
        <strain evidence="4 5">KNDSW-TSA6</strain>
    </source>
</reference>